<dbReference type="NCBIfam" id="TIGR00809">
    <property type="entry name" value="secB"/>
    <property type="match status" value="1"/>
</dbReference>
<dbReference type="Gene3D" id="3.10.420.10">
    <property type="entry name" value="SecB-like"/>
    <property type="match status" value="1"/>
</dbReference>
<dbReference type="EMBL" id="UOFP01000300">
    <property type="protein sequence ID" value="VAW89950.1"/>
    <property type="molecule type" value="Genomic_DNA"/>
</dbReference>
<dbReference type="AlphaFoldDB" id="A0A3B0ZLD6"/>
<sequence>MSEQNAAAAQGQFAIQKIYLKDVSFESPASPEIFTKKWEPEVNMEINTASKTIADDVIEVVLRLTITVKLGEQVAYLTEIQQAGIFTIKGLTEAEKGRVTSTACPNILFPFGREAVADIVSKGGFPQLLLAPVNFEAIYAQHQAQQAKAKEEQGQTPSDAVH</sequence>
<dbReference type="Pfam" id="PF02556">
    <property type="entry name" value="SecB"/>
    <property type="match status" value="1"/>
</dbReference>
<organism evidence="1">
    <name type="scientific">hydrothermal vent metagenome</name>
    <dbReference type="NCBI Taxonomy" id="652676"/>
    <lineage>
        <taxon>unclassified sequences</taxon>
        <taxon>metagenomes</taxon>
        <taxon>ecological metagenomes</taxon>
    </lineage>
</organism>
<accession>A0A3B0ZLD6</accession>
<dbReference type="SUPFAM" id="SSF54611">
    <property type="entry name" value="SecB-like"/>
    <property type="match status" value="1"/>
</dbReference>
<dbReference type="PANTHER" id="PTHR36918:SF1">
    <property type="entry name" value="PROTEIN-EXPORT PROTEIN SECB"/>
    <property type="match status" value="1"/>
</dbReference>
<dbReference type="NCBIfam" id="NF004393">
    <property type="entry name" value="PRK05751.1-4"/>
    <property type="match status" value="1"/>
</dbReference>
<gene>
    <name evidence="1" type="ORF">MNBD_GAMMA18-2275</name>
</gene>
<dbReference type="PANTHER" id="PTHR36918">
    <property type="match status" value="1"/>
</dbReference>
<name>A0A3B0ZLD6_9ZZZZ</name>
<dbReference type="GO" id="GO:0015031">
    <property type="term" value="P:protein transport"/>
    <property type="evidence" value="ECO:0007669"/>
    <property type="project" value="InterPro"/>
</dbReference>
<protein>
    <submittedName>
        <fullName evidence="1">Protein-export protein SecB (Maintains pre-export unfolded state)</fullName>
    </submittedName>
</protein>
<dbReference type="GO" id="GO:0051082">
    <property type="term" value="F:unfolded protein binding"/>
    <property type="evidence" value="ECO:0007669"/>
    <property type="project" value="InterPro"/>
</dbReference>
<evidence type="ECO:0000313" key="1">
    <source>
        <dbReference type="EMBL" id="VAW89950.1"/>
    </source>
</evidence>
<reference evidence="1" key="1">
    <citation type="submission" date="2018-06" db="EMBL/GenBank/DDBJ databases">
        <authorList>
            <person name="Zhirakovskaya E."/>
        </authorList>
    </citation>
    <scope>NUCLEOTIDE SEQUENCE</scope>
</reference>
<dbReference type="InterPro" id="IPR003708">
    <property type="entry name" value="SecB"/>
</dbReference>
<dbReference type="GO" id="GO:0051262">
    <property type="term" value="P:protein tetramerization"/>
    <property type="evidence" value="ECO:0007669"/>
    <property type="project" value="InterPro"/>
</dbReference>
<proteinExistence type="inferred from homology"/>
<dbReference type="HAMAP" id="MF_00821">
    <property type="entry name" value="SecB"/>
    <property type="match status" value="1"/>
</dbReference>
<dbReference type="PRINTS" id="PR01594">
    <property type="entry name" value="SECBCHAPRONE"/>
</dbReference>
<dbReference type="InterPro" id="IPR035958">
    <property type="entry name" value="SecB-like_sf"/>
</dbReference>